<dbReference type="RefSeq" id="WP_121649397.1">
    <property type="nucleotide sequence ID" value="NZ_RCUX01000011.1"/>
</dbReference>
<accession>A0A3L7A1Z5</accession>
<dbReference type="EMBL" id="RCUX01000011">
    <property type="protein sequence ID" value="RLP74316.1"/>
    <property type="molecule type" value="Genomic_DNA"/>
</dbReference>
<name>A0A3L7A1Z5_9MICO</name>
<dbReference type="InterPro" id="IPR013113">
    <property type="entry name" value="SIP_FAD-bd"/>
</dbReference>
<dbReference type="Proteomes" id="UP000272503">
    <property type="component" value="Unassembled WGS sequence"/>
</dbReference>
<dbReference type="CDD" id="cd06193">
    <property type="entry name" value="siderophore_interacting"/>
    <property type="match status" value="1"/>
</dbReference>
<reference evidence="2 3" key="1">
    <citation type="submission" date="2018-10" db="EMBL/GenBank/DDBJ databases">
        <authorList>
            <person name="Li J."/>
        </authorList>
    </citation>
    <scope>NUCLEOTIDE SEQUENCE [LARGE SCALE GENOMIC DNA]</scope>
    <source>
        <strain evidence="2 3">IF 016277</strain>
    </source>
</reference>
<organism evidence="2 3">
    <name type="scientific">Mycetocola tolaasinivorans</name>
    <dbReference type="NCBI Taxonomy" id="76635"/>
    <lineage>
        <taxon>Bacteria</taxon>
        <taxon>Bacillati</taxon>
        <taxon>Actinomycetota</taxon>
        <taxon>Actinomycetes</taxon>
        <taxon>Micrococcales</taxon>
        <taxon>Microbacteriaceae</taxon>
        <taxon>Mycetocola</taxon>
    </lineage>
</organism>
<protein>
    <submittedName>
        <fullName evidence="2">Siderophore-interacting protein</fullName>
    </submittedName>
</protein>
<dbReference type="PROSITE" id="PS51384">
    <property type="entry name" value="FAD_FR"/>
    <property type="match status" value="1"/>
</dbReference>
<dbReference type="Gene3D" id="3.40.50.80">
    <property type="entry name" value="Nucleotide-binding domain of ferredoxin-NADP reductase (FNR) module"/>
    <property type="match status" value="1"/>
</dbReference>
<dbReference type="GO" id="GO:0016491">
    <property type="term" value="F:oxidoreductase activity"/>
    <property type="evidence" value="ECO:0007669"/>
    <property type="project" value="InterPro"/>
</dbReference>
<proteinExistence type="predicted"/>
<dbReference type="InterPro" id="IPR039261">
    <property type="entry name" value="FNR_nucleotide-bd"/>
</dbReference>
<dbReference type="Gene3D" id="2.40.30.10">
    <property type="entry name" value="Translation factors"/>
    <property type="match status" value="1"/>
</dbReference>
<dbReference type="InterPro" id="IPR017927">
    <property type="entry name" value="FAD-bd_FR_type"/>
</dbReference>
<dbReference type="Pfam" id="PF08021">
    <property type="entry name" value="FAD_binding_9"/>
    <property type="match status" value="1"/>
</dbReference>
<dbReference type="OrthoDB" id="9814826at2"/>
<sequence>MSAAAETSAAETTASEDTAPEKTVNLIHRIVVQRVQRLTTGMVRVVFGGVGLDGFVSSGIGDEYLRVFFPASQRDEPALPFPTDDGYWDYPEGVTPAEMRTYTVRGWDEAARELTIDFVVHDGGVAAAWALDAQPGDVVGVNTPRGLYAPPADIRWQLLVADATGLPAAARLAETAPAGVRTRIVLEVASAEDEQHLTLPAGVELHWVHGGNGHGPTRLTEIVASAELPDGPGYVWVAGETRATRGVRKHLRHTLGLPASAYKVIGYWTEGAEEWRDRFDALSDEDRTRLSALWDVEEGTDTETITDAYEAELEKLGL</sequence>
<keyword evidence="3" id="KW-1185">Reference proteome</keyword>
<feature type="domain" description="FAD-binding FR-type" evidence="1">
    <location>
        <begin position="25"/>
        <end position="151"/>
    </location>
</feature>
<dbReference type="PANTHER" id="PTHR30157:SF0">
    <property type="entry name" value="NADPH-DEPENDENT FERRIC-CHELATE REDUCTASE"/>
    <property type="match status" value="1"/>
</dbReference>
<dbReference type="SUPFAM" id="SSF63380">
    <property type="entry name" value="Riboflavin synthase domain-like"/>
    <property type="match status" value="1"/>
</dbReference>
<evidence type="ECO:0000313" key="2">
    <source>
        <dbReference type="EMBL" id="RLP74316.1"/>
    </source>
</evidence>
<dbReference type="AlphaFoldDB" id="A0A3L7A1Z5"/>
<evidence type="ECO:0000259" key="1">
    <source>
        <dbReference type="PROSITE" id="PS51384"/>
    </source>
</evidence>
<dbReference type="PANTHER" id="PTHR30157">
    <property type="entry name" value="FERRIC REDUCTASE, NADPH-DEPENDENT"/>
    <property type="match status" value="1"/>
</dbReference>
<dbReference type="Pfam" id="PF04954">
    <property type="entry name" value="SIP"/>
    <property type="match status" value="1"/>
</dbReference>
<comment type="caution">
    <text evidence="2">The sequence shown here is derived from an EMBL/GenBank/DDBJ whole genome shotgun (WGS) entry which is preliminary data.</text>
</comment>
<dbReference type="InterPro" id="IPR007037">
    <property type="entry name" value="SIP_rossman_dom"/>
</dbReference>
<dbReference type="InterPro" id="IPR039374">
    <property type="entry name" value="SIP_fam"/>
</dbReference>
<dbReference type="InterPro" id="IPR017938">
    <property type="entry name" value="Riboflavin_synthase-like_b-brl"/>
</dbReference>
<evidence type="ECO:0000313" key="3">
    <source>
        <dbReference type="Proteomes" id="UP000272503"/>
    </source>
</evidence>
<gene>
    <name evidence="2" type="ORF">D9V32_13265</name>
</gene>